<name>A0A6P4BHG2_ARADU</name>
<accession>A0A6P4BHG2</accession>
<keyword evidence="1" id="KW-1185">Reference proteome</keyword>
<gene>
    <name evidence="2" type="primary">LOC107465444</name>
</gene>
<dbReference type="CDD" id="cd00303">
    <property type="entry name" value="retropepsin_like"/>
    <property type="match status" value="1"/>
</dbReference>
<dbReference type="KEGG" id="adu:107465444"/>
<evidence type="ECO:0000313" key="1">
    <source>
        <dbReference type="Proteomes" id="UP000515211"/>
    </source>
</evidence>
<dbReference type="SUPFAM" id="SSF50630">
    <property type="entry name" value="Acid proteases"/>
    <property type="match status" value="1"/>
</dbReference>
<dbReference type="RefSeq" id="XP_015939910.1">
    <property type="nucleotide sequence ID" value="XM_016084424.1"/>
</dbReference>
<organism evidence="1 2">
    <name type="scientific">Arachis duranensis</name>
    <name type="common">Wild peanut</name>
    <dbReference type="NCBI Taxonomy" id="130453"/>
    <lineage>
        <taxon>Eukaryota</taxon>
        <taxon>Viridiplantae</taxon>
        <taxon>Streptophyta</taxon>
        <taxon>Embryophyta</taxon>
        <taxon>Tracheophyta</taxon>
        <taxon>Spermatophyta</taxon>
        <taxon>Magnoliopsida</taxon>
        <taxon>eudicotyledons</taxon>
        <taxon>Gunneridae</taxon>
        <taxon>Pentapetalae</taxon>
        <taxon>rosids</taxon>
        <taxon>fabids</taxon>
        <taxon>Fabales</taxon>
        <taxon>Fabaceae</taxon>
        <taxon>Papilionoideae</taxon>
        <taxon>50 kb inversion clade</taxon>
        <taxon>dalbergioids sensu lato</taxon>
        <taxon>Dalbergieae</taxon>
        <taxon>Pterocarpus clade</taxon>
        <taxon>Arachis</taxon>
    </lineage>
</organism>
<reference evidence="2" key="2">
    <citation type="submission" date="2025-08" db="UniProtKB">
        <authorList>
            <consortium name="RefSeq"/>
        </authorList>
    </citation>
    <scope>IDENTIFICATION</scope>
    <source>
        <tissue evidence="2">Whole plant</tissue>
    </source>
</reference>
<sequence>MPEATGNIPNPVDFMATLENMATFILRHSEEPRTLLMRIIGYKLLSEHYRLRRFLMNSGLSLEPTSYTVKPSIGGNANAKELELLQLKQGQMTITEYTSKFEELCRFSQICQGAPKDFAEWMCIKYEGGLRSDLQIFIAPMVIRVFSELVNKSTVPEECVRRAAVEKGNIRIPFQRTTGRNFAPEGRQFGTGVNYSCGEPGQLANSYPEKKRNETGRVQQPGRVYTTSTVDADGSETLIRGNCEITGKILNALFDSGASHSFIAFEKADELGLKIVVIGYDLKVYNATHEAMMTRLGCPQVLFRIQQREFVMT</sequence>
<evidence type="ECO:0000313" key="2">
    <source>
        <dbReference type="RefSeq" id="XP_015939910.1"/>
    </source>
</evidence>
<protein>
    <submittedName>
        <fullName evidence="2">Uncharacterized protein LOC107465444</fullName>
    </submittedName>
</protein>
<reference evidence="1" key="1">
    <citation type="journal article" date="2016" name="Nat. Genet.">
        <title>The genome sequences of Arachis duranensis and Arachis ipaensis, the diploid ancestors of cultivated peanut.</title>
        <authorList>
            <person name="Bertioli D.J."/>
            <person name="Cannon S.B."/>
            <person name="Froenicke L."/>
            <person name="Huang G."/>
            <person name="Farmer A.D."/>
            <person name="Cannon E.K."/>
            <person name="Liu X."/>
            <person name="Gao D."/>
            <person name="Clevenger J."/>
            <person name="Dash S."/>
            <person name="Ren L."/>
            <person name="Moretzsohn M.C."/>
            <person name="Shirasawa K."/>
            <person name="Huang W."/>
            <person name="Vidigal B."/>
            <person name="Abernathy B."/>
            <person name="Chu Y."/>
            <person name="Niederhuth C.E."/>
            <person name="Umale P."/>
            <person name="Araujo A.C."/>
            <person name="Kozik A."/>
            <person name="Kim K.D."/>
            <person name="Burow M.D."/>
            <person name="Varshney R.K."/>
            <person name="Wang X."/>
            <person name="Zhang X."/>
            <person name="Barkley N."/>
            <person name="Guimaraes P.M."/>
            <person name="Isobe S."/>
            <person name="Guo B."/>
            <person name="Liao B."/>
            <person name="Stalker H.T."/>
            <person name="Schmitz R.J."/>
            <person name="Scheffler B.E."/>
            <person name="Leal-Bertioli S.C."/>
            <person name="Xun X."/>
            <person name="Jackson S.A."/>
            <person name="Michelmore R."/>
            <person name="Ozias-Akins P."/>
        </authorList>
    </citation>
    <scope>NUCLEOTIDE SEQUENCE [LARGE SCALE GENOMIC DNA]</scope>
    <source>
        <strain evidence="1">cv. V14167</strain>
    </source>
</reference>
<dbReference type="Gene3D" id="2.40.70.10">
    <property type="entry name" value="Acid Proteases"/>
    <property type="match status" value="1"/>
</dbReference>
<dbReference type="Pfam" id="PF08284">
    <property type="entry name" value="RVP_2"/>
    <property type="match status" value="1"/>
</dbReference>
<dbReference type="AlphaFoldDB" id="A0A6P4BHG2"/>
<dbReference type="GeneID" id="107465444"/>
<dbReference type="Proteomes" id="UP000515211">
    <property type="component" value="Chromosome 9"/>
</dbReference>
<proteinExistence type="predicted"/>
<dbReference type="InterPro" id="IPR021109">
    <property type="entry name" value="Peptidase_aspartic_dom_sf"/>
</dbReference>